<keyword evidence="2" id="KW-0808">Transferase</keyword>
<dbReference type="GO" id="GO:0016740">
    <property type="term" value="F:transferase activity"/>
    <property type="evidence" value="ECO:0007669"/>
    <property type="project" value="UniProtKB-KW"/>
</dbReference>
<dbReference type="PANTHER" id="PTHR10859:SF91">
    <property type="entry name" value="DOLICHYL-PHOSPHATE BETA-GLUCOSYLTRANSFERASE"/>
    <property type="match status" value="1"/>
</dbReference>
<dbReference type="PANTHER" id="PTHR10859">
    <property type="entry name" value="GLYCOSYL TRANSFERASE"/>
    <property type="match status" value="1"/>
</dbReference>
<evidence type="ECO:0000313" key="2">
    <source>
        <dbReference type="EMBL" id="KKR86221.1"/>
    </source>
</evidence>
<name>A0A0G0UFM2_9BACT</name>
<reference evidence="2 3" key="1">
    <citation type="journal article" date="2015" name="Nature">
        <title>rRNA introns, odd ribosomes, and small enigmatic genomes across a large radiation of phyla.</title>
        <authorList>
            <person name="Brown C.T."/>
            <person name="Hug L.A."/>
            <person name="Thomas B.C."/>
            <person name="Sharon I."/>
            <person name="Castelle C.J."/>
            <person name="Singh A."/>
            <person name="Wilkins M.J."/>
            <person name="Williams K.H."/>
            <person name="Banfield J.F."/>
        </authorList>
    </citation>
    <scope>NUCLEOTIDE SEQUENCE [LARGE SCALE GENOMIC DNA]</scope>
</reference>
<dbReference type="GO" id="GO:0006487">
    <property type="term" value="P:protein N-linked glycosylation"/>
    <property type="evidence" value="ECO:0007669"/>
    <property type="project" value="TreeGrafter"/>
</dbReference>
<sequence length="248" mass="28363">MKIIIVIPVHNEETIIEQNIHSVLNVFDEQLAHDDWKLLIAENGSTDRTAKIIHTIIHPRLHILSFSQSGKGRTIREAWRTEPNADIYAFMDADLASDLKDIPALFAALSSHDIAIGSRRVKGAHVTQTFLRRIISFAYTCTAHLFLNLSIHDLQCGFKAVKKDVTNELLPLIQNDGYFFDTELIALATLHGFRIAEVPIHWQETPDPRRKNHMHLGKTSHQMFLDLIHLRKRLKISRNIGVKLHNKV</sequence>
<accession>A0A0G0UFM2</accession>
<dbReference type="EMBL" id="LCAH01000017">
    <property type="protein sequence ID" value="KKR86221.1"/>
    <property type="molecule type" value="Genomic_DNA"/>
</dbReference>
<evidence type="ECO:0000259" key="1">
    <source>
        <dbReference type="Pfam" id="PF00535"/>
    </source>
</evidence>
<dbReference type="Proteomes" id="UP000034616">
    <property type="component" value="Unassembled WGS sequence"/>
</dbReference>
<feature type="domain" description="Glycosyltransferase 2-like" evidence="1">
    <location>
        <begin position="5"/>
        <end position="169"/>
    </location>
</feature>
<dbReference type="Gene3D" id="3.90.550.10">
    <property type="entry name" value="Spore Coat Polysaccharide Biosynthesis Protein SpsA, Chain A"/>
    <property type="match status" value="1"/>
</dbReference>
<dbReference type="Pfam" id="PF00535">
    <property type="entry name" value="Glycos_transf_2"/>
    <property type="match status" value="1"/>
</dbReference>
<protein>
    <submittedName>
        <fullName evidence="2">Glycosyl transferase family 2</fullName>
    </submittedName>
</protein>
<dbReference type="AlphaFoldDB" id="A0A0G0UFM2"/>
<dbReference type="InterPro" id="IPR001173">
    <property type="entry name" value="Glyco_trans_2-like"/>
</dbReference>
<dbReference type="SUPFAM" id="SSF53448">
    <property type="entry name" value="Nucleotide-diphospho-sugar transferases"/>
    <property type="match status" value="1"/>
</dbReference>
<dbReference type="InterPro" id="IPR029044">
    <property type="entry name" value="Nucleotide-diphossugar_trans"/>
</dbReference>
<organism evidence="2 3">
    <name type="scientific">Candidatus Uhrbacteria bacterium GW2011_GWC2_41_11</name>
    <dbReference type="NCBI Taxonomy" id="1618985"/>
    <lineage>
        <taxon>Bacteria</taxon>
        <taxon>Candidatus Uhriibacteriota</taxon>
    </lineage>
</organism>
<evidence type="ECO:0000313" key="3">
    <source>
        <dbReference type="Proteomes" id="UP000034616"/>
    </source>
</evidence>
<proteinExistence type="predicted"/>
<gene>
    <name evidence="2" type="ORF">UU35_C0017G0017</name>
</gene>
<comment type="caution">
    <text evidence="2">The sequence shown here is derived from an EMBL/GenBank/DDBJ whole genome shotgun (WGS) entry which is preliminary data.</text>
</comment>